<sequence>MAHSLRFSHHQPKATIMNVSELAVTLAQLVFKYVSINNDEYCSAAPGFDKFKEAAEAQGFKFLGAGYFSAAFTHSSCIWAAIKVGFKREDSGAAYAAYCRANQGKAGIPVIRDIQRHEDCYTVVMDRYNTLPDGYSSTAPSVMFRAVRDVIEHGGNVNTVFNMADLGNCSATLEECSQRESYLRNLLETAKEIRAFFNGIAEFDCHDGNVMVNGTGELFITDPISFTKGIKGWDAIDKGLDVDAIRLENHIAMCKKRHERKANRAAYLKGKRKAKAERERNWAVRRLMAPVRRMDMRIIHNALTFIPSRVRWDMNQSYINNKARKVRDADHENMMNNRPLMIDKQLDSMFMG</sequence>
<dbReference type="Proteomes" id="UP000262982">
    <property type="component" value="Segment"/>
</dbReference>
<evidence type="ECO:0000313" key="2">
    <source>
        <dbReference type="Proteomes" id="UP000262982"/>
    </source>
</evidence>
<dbReference type="GeneID" id="55002903"/>
<evidence type="ECO:0000313" key="1">
    <source>
        <dbReference type="EMBL" id="AXY81722.1"/>
    </source>
</evidence>
<proteinExistence type="predicted"/>
<organism evidence="1 2">
    <name type="scientific">Dickeya phage Katbat</name>
    <dbReference type="NCBI Taxonomy" id="2320191"/>
    <lineage>
        <taxon>Viruses</taxon>
        <taxon>Duplodnaviria</taxon>
        <taxon>Heunggongvirae</taxon>
        <taxon>Uroviricota</taxon>
        <taxon>Caudoviricetes</taxon>
        <taxon>Autographivirales</taxon>
        <taxon>Autotranscriptaviridae</taxon>
        <taxon>Studiervirinae</taxon>
        <taxon>Aarhusvirus</taxon>
        <taxon>Aarhusvirus katbat</taxon>
    </lineage>
</organism>
<keyword evidence="2" id="KW-1185">Reference proteome</keyword>
<dbReference type="RefSeq" id="YP_009811873.1">
    <property type="nucleotide sequence ID" value="NC_048057.1"/>
</dbReference>
<dbReference type="KEGG" id="vg:55002903"/>
<protein>
    <submittedName>
        <fullName evidence="1">Protein kinase</fullName>
    </submittedName>
</protein>
<dbReference type="GO" id="GO:0016301">
    <property type="term" value="F:kinase activity"/>
    <property type="evidence" value="ECO:0007669"/>
    <property type="project" value="UniProtKB-KW"/>
</dbReference>
<keyword evidence="1" id="KW-0418">Kinase</keyword>
<name>A0A385IFF1_9CAUD</name>
<reference evidence="2" key="1">
    <citation type="submission" date="2018-08" db="EMBL/GenBank/DDBJ databases">
        <title>SRE bacteriophages.</title>
        <authorList>
            <person name="Carstens A.B."/>
            <person name="Djurhuus A.M."/>
            <person name="Kot W."/>
            <person name="Hansen L.H."/>
        </authorList>
    </citation>
    <scope>NUCLEOTIDE SEQUENCE [LARGE SCALE GENOMIC DNA]</scope>
</reference>
<dbReference type="EMBL" id="MH807813">
    <property type="protein sequence ID" value="AXY81722.1"/>
    <property type="molecule type" value="Genomic_DNA"/>
</dbReference>
<keyword evidence="1" id="KW-0808">Transferase</keyword>
<accession>A0A385IFF1</accession>